<feature type="compositionally biased region" description="Basic and acidic residues" evidence="3">
    <location>
        <begin position="2087"/>
        <end position="2099"/>
    </location>
</feature>
<feature type="region of interest" description="Disordered" evidence="3">
    <location>
        <begin position="2227"/>
        <end position="2268"/>
    </location>
</feature>
<dbReference type="Pfam" id="PF13540">
    <property type="entry name" value="RCC1_2"/>
    <property type="match status" value="1"/>
</dbReference>
<dbReference type="EMBL" id="KQ235028">
    <property type="protein sequence ID" value="KMZ94003.1"/>
    <property type="molecule type" value="Genomic_DNA"/>
</dbReference>
<dbReference type="PROSITE" id="PS00626">
    <property type="entry name" value="RCC1_2"/>
    <property type="match status" value="1"/>
</dbReference>
<keyword evidence="2" id="KW-0175">Coiled coil</keyword>
<organism evidence="4 5">
    <name type="scientific">Plasmodium vivax Mauritania I</name>
    <dbReference type="NCBI Taxonomy" id="1035515"/>
    <lineage>
        <taxon>Eukaryota</taxon>
        <taxon>Sar</taxon>
        <taxon>Alveolata</taxon>
        <taxon>Apicomplexa</taxon>
        <taxon>Aconoidasida</taxon>
        <taxon>Haemosporida</taxon>
        <taxon>Plasmodiidae</taxon>
        <taxon>Plasmodium</taxon>
        <taxon>Plasmodium (Plasmodium)</taxon>
    </lineage>
</organism>
<feature type="compositionally biased region" description="Acidic residues" evidence="3">
    <location>
        <begin position="23"/>
        <end position="32"/>
    </location>
</feature>
<reference evidence="4 5" key="1">
    <citation type="submission" date="2011-08" db="EMBL/GenBank/DDBJ databases">
        <title>The Genome Sequence of Plasmodium vivax Mauritania I.</title>
        <authorList>
            <consortium name="The Broad Institute Genome Sequencing Platform"/>
            <consortium name="The Broad Institute Genome Sequencing Center for Infectious Disease"/>
            <person name="Neafsey D."/>
            <person name="Carlton J."/>
            <person name="Barnwell J."/>
            <person name="Collins W."/>
            <person name="Escalante A."/>
            <person name="Mullikin J."/>
            <person name="Saul A."/>
            <person name="Guigo R."/>
            <person name="Camara F."/>
            <person name="Young S.K."/>
            <person name="Zeng Q."/>
            <person name="Gargeya S."/>
            <person name="Fitzgerald M."/>
            <person name="Haas B."/>
            <person name="Abouelleil A."/>
            <person name="Alvarado L."/>
            <person name="Arachchi H.M."/>
            <person name="Berlin A."/>
            <person name="Brown A."/>
            <person name="Chapman S.B."/>
            <person name="Chen Z."/>
            <person name="Dunbar C."/>
            <person name="Freedman E."/>
            <person name="Gearin G."/>
            <person name="Gellesch M."/>
            <person name="Goldberg J."/>
            <person name="Griggs A."/>
            <person name="Gujja S."/>
            <person name="Heiman D."/>
            <person name="Howarth C."/>
            <person name="Larson L."/>
            <person name="Lui A."/>
            <person name="MacDonald P.J.P."/>
            <person name="Montmayeur A."/>
            <person name="Murphy C."/>
            <person name="Neiman D."/>
            <person name="Pearson M."/>
            <person name="Priest M."/>
            <person name="Roberts A."/>
            <person name="Saif S."/>
            <person name="Shea T."/>
            <person name="Shenoy N."/>
            <person name="Sisk P."/>
            <person name="Stolte C."/>
            <person name="Sykes S."/>
            <person name="Wortman J."/>
            <person name="Nusbaum C."/>
            <person name="Birren B."/>
        </authorList>
    </citation>
    <scope>NUCLEOTIDE SEQUENCE [LARGE SCALE GENOMIC DNA]</scope>
    <source>
        <strain evidence="4 5">Mauritania I</strain>
    </source>
</reference>
<dbReference type="GO" id="GO:0031267">
    <property type="term" value="F:small GTPase binding"/>
    <property type="evidence" value="ECO:0007669"/>
    <property type="project" value="TreeGrafter"/>
</dbReference>
<accession>A0A0J9W1M5</accession>
<dbReference type="PRINTS" id="PR00633">
    <property type="entry name" value="RCCNDNSATION"/>
</dbReference>
<feature type="compositionally biased region" description="Basic and acidic residues" evidence="3">
    <location>
        <begin position="507"/>
        <end position="516"/>
    </location>
</feature>
<dbReference type="SUPFAM" id="SSF50985">
    <property type="entry name" value="RCC1/BLIP-II"/>
    <property type="match status" value="1"/>
</dbReference>
<feature type="compositionally biased region" description="Basic and acidic residues" evidence="3">
    <location>
        <begin position="1371"/>
        <end position="1385"/>
    </location>
</feature>
<feature type="compositionally biased region" description="Low complexity" evidence="3">
    <location>
        <begin position="1652"/>
        <end position="1677"/>
    </location>
</feature>
<feature type="region of interest" description="Disordered" evidence="3">
    <location>
        <begin position="1500"/>
        <end position="1795"/>
    </location>
</feature>
<dbReference type="Gene3D" id="2.130.10.30">
    <property type="entry name" value="Regulator of chromosome condensation 1/beta-lactamase-inhibitor protein II"/>
    <property type="match status" value="1"/>
</dbReference>
<evidence type="ECO:0000256" key="1">
    <source>
        <dbReference type="PROSITE-ProRule" id="PRU00235"/>
    </source>
</evidence>
<feature type="region of interest" description="Disordered" evidence="3">
    <location>
        <begin position="21"/>
        <end position="54"/>
    </location>
</feature>
<dbReference type="Proteomes" id="UP000053776">
    <property type="component" value="Unassembled WGS sequence"/>
</dbReference>
<feature type="region of interest" description="Disordered" evidence="3">
    <location>
        <begin position="2159"/>
        <end position="2209"/>
    </location>
</feature>
<feature type="region of interest" description="Disordered" evidence="3">
    <location>
        <begin position="2478"/>
        <end position="2519"/>
    </location>
</feature>
<feature type="compositionally biased region" description="Low complexity" evidence="3">
    <location>
        <begin position="1692"/>
        <end position="1701"/>
    </location>
</feature>
<evidence type="ECO:0000313" key="5">
    <source>
        <dbReference type="Proteomes" id="UP000053776"/>
    </source>
</evidence>
<feature type="compositionally biased region" description="Low complexity" evidence="3">
    <location>
        <begin position="1528"/>
        <end position="1542"/>
    </location>
</feature>
<feature type="compositionally biased region" description="Low complexity" evidence="3">
    <location>
        <begin position="592"/>
        <end position="605"/>
    </location>
</feature>
<dbReference type="PROSITE" id="PS50012">
    <property type="entry name" value="RCC1_3"/>
    <property type="match status" value="1"/>
</dbReference>
<gene>
    <name evidence="4" type="ORF">PVMG_03170</name>
</gene>
<feature type="compositionally biased region" description="Polar residues" evidence="3">
    <location>
        <begin position="1305"/>
        <end position="1319"/>
    </location>
</feature>
<dbReference type="PANTHER" id="PTHR46207">
    <property type="entry name" value="PROTEIN RCC2"/>
    <property type="match status" value="1"/>
</dbReference>
<dbReference type="Pfam" id="PF00415">
    <property type="entry name" value="RCC1"/>
    <property type="match status" value="1"/>
</dbReference>
<feature type="compositionally biased region" description="Basic and acidic residues" evidence="3">
    <location>
        <begin position="1207"/>
        <end position="1228"/>
    </location>
</feature>
<sequence>MSGEKRGSKIHVFVINDVKNEEGEKEELDDAYNTEGDAPKGGNPNGEAAIGGDKQKVINPKKNKKEEIIRHKMYHPQVKIVKVSCGKSIIGFLSVVGKIYCWQLNGFDDFDKNVPYLLVDSVLKNKIIHDVSSGDSHIAFLSKEGELFTYGDNTYGQLGNGDDASFECEDGLASEAVHPFSALEDDLGGQNPPEEVDTKEKRKKQKGHKVHKVDVQNNIVKYVYSRDRYTLYLTIDGFLYGFGLINEHFLQGQKNRAKRKRVLTKPCLIDTNNIAFKKIAIGNNFILGISFNNSLYSWGDNTGGVLGYDDCAECHEPKLVETIKNVTYVSAGRVSLCKTVEDDLYIWGGNYGCKPSMVKNKFDQMIINRNFIIGLCAKKNIWVKKIDTLSHGYYINNLRVDLLCSYDNLIIGVENQVEGELEPVHADAKVAIRSCFMGKGKDQGGSAPLGGNDLAPFAKAAGDAHKDSRDNIEEALTGGDVEHLSHDVHAHLSGGNVPPQQGKGGKQGHEQEDPPNDHLTSTAPTAGKVPPAEVRKDAAQNSGGQGGKENRPPSEEEKSNGIPQVGSKESFAKMNQFECEEVPKGDPPKGEAANAADVADVADAADVADETDESHCMEAKSLPWNEKESTTHETEPSGNTYHKLTDAEMKEDDYFDEDYYGEDRYGEDRYSEEEHFLATNFYGKPETPNLSDAGGGLSSNGTSKGKEKLNLKSALKKFPSSERLKKSVSFSNYVYDLARSNYELMSGASSGEEAVKAVVAAGGVVAAGEVMAAGEPVGVDVEANHAGIIHPPDEDIFVNVPEKMPNGNPSEDKFSSQFIWDDPPQECTSEETSVNKNWDNVIAGKTAEEGCPPLVESADRIGSEIKMYVGNLQREEVLEGDTKCMLPFVNDSDKVAPLGSFPSEGVDMRCTNWGGTLEEENSYTLGGYKGGFTFERRKCFPSEGHDVEWGLSQRGAPMEGASKEGKKNEKVEREVSIEQIGSHKGGFKHTGEYHIVGSHPNESYQHVDGHPSAAEIIASGEGKRGSGFAWNGMSTTLSGEDADSFFTQNQSQRIGSSAKLLPLRGDKGGETAAGVGSPTVGVSLKKKNLPRRSKNLQGRKTSKIKHLICKRVTRRVIKKRLGVPNEVPPVGTKLTLSHPPQVEREKMTKLKVRPSQLRETKKETDRVDPPLGESSHVSSASVIGTPSHVCHCCGGRSPRGVNLQAGKKKDTTHKRGDPGRVPLEDSCKRKTSLPVNKKAAICESNPPVKEKKTLQNDNAAKMKISKTGKKQVSSRSKDKPACSGKGCSSKGGVQSGPLRAVPSGGSDQNGANGADQNGENTRRGCPAQEGRTGRKGGAAKVRRNSSAASVYQDGVCQDVSEEITPKGSKVKRSDYFSDTEKRTSPSDRAYSGNTSGVSPIRKITKRESCASCHHNGILEVGERKGKANSLCVRQTGERENYTDASFHLENHPLSRGEINSCAGGKYAQGRLPSLERDTCWGEGFTSFDRKLDGNLRGVEKGASRCHSEGGKANRASSKVVRKRSGDKQSSGEQSSGEQSGGEQRSDKQRSGKQSGGTLPGERKTQPSGETQLARLSWTSDQDLCSHRGGGSPHEANSHMVRLEAGETARTSPKKKLKRKTSEGALCLYGRSGSNERKVGGAKVGPAKMGTTKEGAAKIGVAKKGKQSESAEAFASASKKPVSNYTRQVVALSGSKGSAKGGKMARAEDQHEIALADEEGKKKQKKIASPAKRVSGDSNDGSGRDVLKKLGKQIRRMRNDIAMGSDLGKDERGKGKGVKNAQRESSDEIEPIDGEYLPQADAQVERLYRKVKGKLRGGHVDKEMTPLGKEKKKRMKKLLKDVQYIYEEYKSIKKEKEENEKKKNYLKKVLESTVMKTNQVIRHNKSSFEIYINKMRKENLFLKNELDEESHQHHYDLQQLVNKITHLEQVKDLIARQNEELTKRVMTLTIECEKCKKREVEVGNALDTCKQNLEKEKKKKKYILRKIEHSLKGWEADYNELKGKYNSVQAQNGQLLKRSGDLSQRNEDLSQRNEDLSQRNEDLAKRNEELAKRNEQLREEARAWRRELHVRKDLLGGRSAEGMLSRTPRGENKSKPTEAKQELHLEEGNAPKGEAASTHLAFLKERLKQKWDPSKGGDVLVDPILEGIIQMALNHLGVQSGQTRGSGAHLSSVHPAAEDRSGAANLGSTANRENTTNTGSTANQDAPKKENLKVATEQMEQTMTSIEGIEPNCSHGNEEEEGATTQQEGGHPLPSNETVESKTGTYDTSSEIHEDLEDSFSLQTITPEEKLETDKKNSTKGETQTWVTRKVNYTPSASLTGLTHTTHGDMHSQLANETAEKVNSLDEVSGVLQWGDDHGQASQTGDRLIANAFLERKKKKKKKPHSGKDNHNGGEAHEANEHPLDGRLLKTKIRGLNEKSATKGVGVNGSTVPSNEVTTKALSKKNTQLKEIQKNDFLLLHDSNRINKNDAVGQIAATNDASTERRKVTHAGEGQNAKRAVAEGTHKQNGSGDNSKEKQKELNDMLDCIFDTSSDHSSISANMVDIQSLIESNLKNIFSAQD</sequence>
<evidence type="ECO:0000256" key="2">
    <source>
        <dbReference type="SAM" id="Coils"/>
    </source>
</evidence>
<feature type="region of interest" description="Disordered" evidence="3">
    <location>
        <begin position="2016"/>
        <end position="2047"/>
    </location>
</feature>
<feature type="compositionally biased region" description="Polar residues" evidence="3">
    <location>
        <begin position="2254"/>
        <end position="2268"/>
    </location>
</feature>
<dbReference type="InterPro" id="IPR000408">
    <property type="entry name" value="Reg_chr_condens"/>
</dbReference>
<feature type="region of interest" description="Disordered" evidence="3">
    <location>
        <begin position="2374"/>
        <end position="2405"/>
    </location>
</feature>
<dbReference type="InterPro" id="IPR009091">
    <property type="entry name" value="RCC1/BLIP-II"/>
</dbReference>
<feature type="compositionally biased region" description="Basic and acidic residues" evidence="3">
    <location>
        <begin position="2017"/>
        <end position="2047"/>
    </location>
</feature>
<feature type="region of interest" description="Disordered" evidence="3">
    <location>
        <begin position="490"/>
        <end position="648"/>
    </location>
</feature>
<feature type="region of interest" description="Disordered" evidence="3">
    <location>
        <begin position="687"/>
        <end position="706"/>
    </location>
</feature>
<dbReference type="PANTHER" id="PTHR46207:SF1">
    <property type="entry name" value="PROTEIN RCC2"/>
    <property type="match status" value="1"/>
</dbReference>
<feature type="region of interest" description="Disordered" evidence="3">
    <location>
        <begin position="2075"/>
        <end position="2099"/>
    </location>
</feature>
<protein>
    <recommendedName>
        <fullName evidence="6">Regulator of chromosome condensation</fullName>
    </recommendedName>
</protein>
<dbReference type="GO" id="GO:0016020">
    <property type="term" value="C:membrane"/>
    <property type="evidence" value="ECO:0007669"/>
    <property type="project" value="TreeGrafter"/>
</dbReference>
<feature type="compositionally biased region" description="Basic residues" evidence="3">
    <location>
        <begin position="2375"/>
        <end position="2384"/>
    </location>
</feature>
<evidence type="ECO:0008006" key="6">
    <source>
        <dbReference type="Google" id="ProtNLM"/>
    </source>
</evidence>
<feature type="compositionally biased region" description="Basic and acidic residues" evidence="3">
    <location>
        <begin position="1704"/>
        <end position="1720"/>
    </location>
</feature>
<name>A0A0J9W1M5_PLAVI</name>
<feature type="region of interest" description="Disordered" evidence="3">
    <location>
        <begin position="1155"/>
        <end position="1180"/>
    </location>
</feature>
<feature type="compositionally biased region" description="Low complexity" evidence="3">
    <location>
        <begin position="1282"/>
        <end position="1292"/>
    </location>
</feature>
<feature type="compositionally biased region" description="Basic and acidic residues" evidence="3">
    <location>
        <begin position="1156"/>
        <end position="1168"/>
    </location>
</feature>
<dbReference type="OrthoDB" id="10256179at2759"/>
<feature type="repeat" description="RCC1" evidence="1">
    <location>
        <begin position="293"/>
        <end position="342"/>
    </location>
</feature>
<feature type="compositionally biased region" description="Basic and acidic residues" evidence="3">
    <location>
        <begin position="548"/>
        <end position="559"/>
    </location>
</feature>
<feature type="compositionally biased region" description="Basic and acidic residues" evidence="3">
    <location>
        <begin position="625"/>
        <end position="635"/>
    </location>
</feature>
<evidence type="ECO:0000313" key="4">
    <source>
        <dbReference type="EMBL" id="KMZ94003.1"/>
    </source>
</evidence>
<feature type="region of interest" description="Disordered" evidence="3">
    <location>
        <begin position="184"/>
        <end position="208"/>
    </location>
</feature>
<evidence type="ECO:0000256" key="3">
    <source>
        <dbReference type="SAM" id="MobiDB-lite"/>
    </source>
</evidence>
<feature type="compositionally biased region" description="Basic and acidic residues" evidence="3">
    <location>
        <begin position="1500"/>
        <end position="1511"/>
    </location>
</feature>
<feature type="coiled-coil region" evidence="2">
    <location>
        <begin position="1851"/>
        <end position="1957"/>
    </location>
</feature>
<dbReference type="InterPro" id="IPR028641">
    <property type="entry name" value="RCC2"/>
</dbReference>
<feature type="compositionally biased region" description="Basic and acidic residues" evidence="3">
    <location>
        <begin position="2385"/>
        <end position="2405"/>
    </location>
</feature>
<feature type="region of interest" description="Disordered" evidence="3">
    <location>
        <begin position="1200"/>
        <end position="1398"/>
    </location>
</feature>
<feature type="compositionally biased region" description="Polar residues" evidence="3">
    <location>
        <begin position="2185"/>
        <end position="2203"/>
    </location>
</feature>
<proteinExistence type="predicted"/>